<dbReference type="InParanoid" id="G0QWW3"/>
<dbReference type="SUPFAM" id="SSF81324">
    <property type="entry name" value="Voltage-gated potassium channels"/>
    <property type="match status" value="1"/>
</dbReference>
<dbReference type="EC" id="5.2.1.8" evidence="9"/>
<keyword evidence="9" id="KW-0413">Isomerase</keyword>
<dbReference type="Gene3D" id="1.10.287.630">
    <property type="entry name" value="Helix hairpin bin"/>
    <property type="match status" value="1"/>
</dbReference>
<dbReference type="PANTHER" id="PTHR45689">
    <property type="entry name" value="I[[H]] CHANNEL, ISOFORM E"/>
    <property type="match status" value="1"/>
</dbReference>
<feature type="transmembrane region" description="Helical" evidence="7">
    <location>
        <begin position="152"/>
        <end position="172"/>
    </location>
</feature>
<keyword evidence="3 7" id="KW-0812">Transmembrane</keyword>
<keyword evidence="5" id="KW-0406">Ion transport</keyword>
<keyword evidence="6 7" id="KW-0472">Membrane</keyword>
<name>G0QWW3_ICHMU</name>
<dbReference type="STRING" id="857967.G0QWW3"/>
<dbReference type="CDD" id="cd00038">
    <property type="entry name" value="CAP_ED"/>
    <property type="match status" value="1"/>
</dbReference>
<dbReference type="InterPro" id="IPR018490">
    <property type="entry name" value="cNMP-bd_dom_sf"/>
</dbReference>
<feature type="transmembrane region" description="Helical" evidence="7">
    <location>
        <begin position="47"/>
        <end position="64"/>
    </location>
</feature>
<feature type="transmembrane region" description="Helical" evidence="7">
    <location>
        <begin position="179"/>
        <end position="197"/>
    </location>
</feature>
<feature type="domain" description="Cyclic nucleotide-binding" evidence="8">
    <location>
        <begin position="325"/>
        <end position="394"/>
    </location>
</feature>
<dbReference type="Gene3D" id="2.60.120.10">
    <property type="entry name" value="Jelly Rolls"/>
    <property type="match status" value="1"/>
</dbReference>
<dbReference type="OrthoDB" id="421226at2759"/>
<dbReference type="eggNOG" id="KOG0500">
    <property type="taxonomic scope" value="Eukaryota"/>
</dbReference>
<dbReference type="PROSITE" id="PS50042">
    <property type="entry name" value="CNMP_BINDING_3"/>
    <property type="match status" value="1"/>
</dbReference>
<dbReference type="SUPFAM" id="SSF51206">
    <property type="entry name" value="cAMP-binding domain-like"/>
    <property type="match status" value="1"/>
</dbReference>
<protein>
    <submittedName>
        <fullName evidence="9">Cation channel family protein, putative</fullName>
        <ecNumber evidence="9">5.2.1.8</ecNumber>
    </submittedName>
</protein>
<feature type="transmembrane region" description="Helical" evidence="7">
    <location>
        <begin position="6"/>
        <end position="26"/>
    </location>
</feature>
<reference evidence="9 10" key="1">
    <citation type="submission" date="2011-07" db="EMBL/GenBank/DDBJ databases">
        <authorList>
            <person name="Coyne R."/>
            <person name="Brami D."/>
            <person name="Johnson J."/>
            <person name="Hostetler J."/>
            <person name="Hannick L."/>
            <person name="Clark T."/>
            <person name="Cassidy-Hanley D."/>
            <person name="Inman J."/>
        </authorList>
    </citation>
    <scope>NUCLEOTIDE SEQUENCE [LARGE SCALE GENOMIC DNA]</scope>
    <source>
        <strain evidence="9 10">G5</strain>
    </source>
</reference>
<organism evidence="9 10">
    <name type="scientific">Ichthyophthirius multifiliis</name>
    <name type="common">White spot disease agent</name>
    <name type="synonym">Ich</name>
    <dbReference type="NCBI Taxonomy" id="5932"/>
    <lineage>
        <taxon>Eukaryota</taxon>
        <taxon>Sar</taxon>
        <taxon>Alveolata</taxon>
        <taxon>Ciliophora</taxon>
        <taxon>Intramacronucleata</taxon>
        <taxon>Oligohymenophorea</taxon>
        <taxon>Hymenostomatida</taxon>
        <taxon>Ophryoglenina</taxon>
        <taxon>Ichthyophthirius</taxon>
    </lineage>
</organism>
<evidence type="ECO:0000256" key="3">
    <source>
        <dbReference type="ARBA" id="ARBA00022692"/>
    </source>
</evidence>
<feature type="transmembrane region" description="Helical" evidence="7">
    <location>
        <begin position="108"/>
        <end position="128"/>
    </location>
</feature>
<evidence type="ECO:0000256" key="1">
    <source>
        <dbReference type="ARBA" id="ARBA00004141"/>
    </source>
</evidence>
<dbReference type="InterPro" id="IPR014710">
    <property type="entry name" value="RmlC-like_jellyroll"/>
</dbReference>
<dbReference type="Gene3D" id="1.10.287.70">
    <property type="match status" value="1"/>
</dbReference>
<comment type="subcellular location">
    <subcellularLocation>
        <location evidence="1">Membrane</location>
        <topology evidence="1">Multi-pass membrane protein</topology>
    </subcellularLocation>
</comment>
<dbReference type="InterPro" id="IPR051413">
    <property type="entry name" value="K/Na_HCN_channel"/>
</dbReference>
<evidence type="ECO:0000256" key="6">
    <source>
        <dbReference type="ARBA" id="ARBA00023136"/>
    </source>
</evidence>
<dbReference type="GO" id="GO:0098855">
    <property type="term" value="C:HCN channel complex"/>
    <property type="evidence" value="ECO:0007669"/>
    <property type="project" value="TreeGrafter"/>
</dbReference>
<evidence type="ECO:0000256" key="5">
    <source>
        <dbReference type="ARBA" id="ARBA00023065"/>
    </source>
</evidence>
<gene>
    <name evidence="9" type="ORF">IMG5_135710</name>
</gene>
<dbReference type="RefSeq" id="XP_004031892.1">
    <property type="nucleotide sequence ID" value="XM_004031844.1"/>
</dbReference>
<dbReference type="GO" id="GO:0005249">
    <property type="term" value="F:voltage-gated potassium channel activity"/>
    <property type="evidence" value="ECO:0007669"/>
    <property type="project" value="TreeGrafter"/>
</dbReference>
<feature type="transmembrane region" description="Helical" evidence="7">
    <location>
        <begin position="70"/>
        <end position="88"/>
    </location>
</feature>
<dbReference type="GeneID" id="14906415"/>
<proteinExistence type="predicted"/>
<keyword evidence="10" id="KW-1185">Reference proteome</keyword>
<dbReference type="GO" id="GO:0003755">
    <property type="term" value="F:peptidyl-prolyl cis-trans isomerase activity"/>
    <property type="evidence" value="ECO:0007669"/>
    <property type="project" value="UniProtKB-EC"/>
</dbReference>
<evidence type="ECO:0000259" key="8">
    <source>
        <dbReference type="PROSITE" id="PS50042"/>
    </source>
</evidence>
<evidence type="ECO:0000256" key="7">
    <source>
        <dbReference type="SAM" id="Phobius"/>
    </source>
</evidence>
<dbReference type="PANTHER" id="PTHR45689:SF5">
    <property type="entry name" value="I[[H]] CHANNEL, ISOFORM E"/>
    <property type="match status" value="1"/>
</dbReference>
<dbReference type="AlphaFoldDB" id="G0QWW3"/>
<dbReference type="Pfam" id="PF00027">
    <property type="entry name" value="cNMP_binding"/>
    <property type="match status" value="1"/>
</dbReference>
<keyword evidence="2" id="KW-0813">Transport</keyword>
<keyword evidence="4 7" id="KW-1133">Transmembrane helix</keyword>
<accession>G0QWW3</accession>
<dbReference type="Pfam" id="PF00520">
    <property type="entry name" value="Ion_trans"/>
    <property type="match status" value="1"/>
</dbReference>
<sequence length="521" mass="62055">MSDFLFNTGIIFFILDNFISLNTSYFDKGSHVQDRHTIFQNYIKNKFINDFVSNIPVIIDYFIIQLNGFWSYIMIIQYLKLNRISLIIRKLEEIFHLTPTQQQLVSLVKLLITVLFIAHIFACIWIFIAVDECVQSWIIKQQYENKVWQEQYLLAIYFSTVTMITVGYGDVLPTNAKEYILCIITMLISCGVFAYAVNQIGSIFELLGRQDKELKENMYRISNYMYIKKVSKELQYEVRQYLQYYWKEEQNRDTKQEETIINQLSDKLKEQLVLEANNLVLKDSVIFKNNFSEILIKKTVPLINESRITPEEIITIEGFLDDCCIFFIEKGEIEVYIDQYSEAKMYTQQIQKLKSGDAFGVVSFFTGNTRKLSIRSLDFTTLLSIKRQDFLNLLKDFPEDYEQFVFIKDQLQLNGNFKQIGTRCYSCRDFKHMCDNCPFIHYSPKKFLLLKRIFRNIFQNRNNLYKRKHRYKKNAKKYFYINKFDITFNQLPSSMTIEENGKIPSFRSFPQSIFLFQNKIQ</sequence>
<dbReference type="InterPro" id="IPR005821">
    <property type="entry name" value="Ion_trans_dom"/>
</dbReference>
<dbReference type="EMBL" id="GL984018">
    <property type="protein sequence ID" value="EGR30305.1"/>
    <property type="molecule type" value="Genomic_DNA"/>
</dbReference>
<dbReference type="OMA" id="HSYLVAW"/>
<evidence type="ECO:0000313" key="9">
    <source>
        <dbReference type="EMBL" id="EGR30305.1"/>
    </source>
</evidence>
<evidence type="ECO:0000256" key="4">
    <source>
        <dbReference type="ARBA" id="ARBA00022989"/>
    </source>
</evidence>
<dbReference type="GO" id="GO:0035725">
    <property type="term" value="P:sodium ion transmembrane transport"/>
    <property type="evidence" value="ECO:0007669"/>
    <property type="project" value="TreeGrafter"/>
</dbReference>
<dbReference type="GO" id="GO:0003254">
    <property type="term" value="P:regulation of membrane depolarization"/>
    <property type="evidence" value="ECO:0007669"/>
    <property type="project" value="TreeGrafter"/>
</dbReference>
<dbReference type="InterPro" id="IPR000595">
    <property type="entry name" value="cNMP-bd_dom"/>
</dbReference>
<dbReference type="Proteomes" id="UP000008983">
    <property type="component" value="Unassembled WGS sequence"/>
</dbReference>
<evidence type="ECO:0000313" key="10">
    <source>
        <dbReference type="Proteomes" id="UP000008983"/>
    </source>
</evidence>
<evidence type="ECO:0000256" key="2">
    <source>
        <dbReference type="ARBA" id="ARBA00022448"/>
    </source>
</evidence>